<dbReference type="Gene3D" id="3.30.1380.10">
    <property type="match status" value="1"/>
</dbReference>
<dbReference type="HOGENOM" id="CLU_054193_6_2_6"/>
<keyword evidence="4" id="KW-1185">Reference proteome</keyword>
<dbReference type="InterPro" id="IPR009045">
    <property type="entry name" value="Zn_M74/Hedgehog-like"/>
</dbReference>
<protein>
    <submittedName>
        <fullName evidence="2 3">Peptidase</fullName>
    </submittedName>
</protein>
<dbReference type="InterPro" id="IPR058193">
    <property type="entry name" value="VanY/YodJ_core_dom"/>
</dbReference>
<dbReference type="STRING" id="1475481.GCA_000953855_01792"/>
<accession>A0A0K8QP01</accession>
<keyword evidence="3" id="KW-0121">Carboxypeptidase</keyword>
<dbReference type="CDD" id="cd14852">
    <property type="entry name" value="LD-carboxypeptidase"/>
    <property type="match status" value="1"/>
</dbReference>
<sequence>MGVIAPLPPPRTEDWRALLERAHALGVPRDYGRRHRLRPMREPSRLTFIGADIHGRPQWLAPRAAAAFNRMRQRAVDYGIELQVVSAFRSVAYQLGILERKRERGQDIEAILRVSAAPGYSEHHSGRAVDLTTPGCTPLEEDFEHSPAYQWLHRHAHRYGFRMSFPRGNPHGIAFEPWHWCWHAH</sequence>
<proteinExistence type="predicted"/>
<evidence type="ECO:0000313" key="3">
    <source>
        <dbReference type="EMBL" id="GAP66451.1"/>
    </source>
</evidence>
<reference evidence="2" key="1">
    <citation type="submission" date="2015-03" db="EMBL/GenBank/DDBJ databases">
        <title>Draft genome sequence of Mizugakiibacter sediminis skMP5.</title>
        <authorList>
            <person name="Watanabe T."/>
            <person name="Kojima H."/>
            <person name="Fukui M."/>
        </authorList>
    </citation>
    <scope>NUCLEOTIDE SEQUENCE</scope>
    <source>
        <strain evidence="2">SkMP5</strain>
    </source>
</reference>
<evidence type="ECO:0000313" key="4">
    <source>
        <dbReference type="Proteomes" id="UP000253740"/>
    </source>
</evidence>
<dbReference type="AlphaFoldDB" id="A0A0K8QP01"/>
<dbReference type="Proteomes" id="UP000253740">
    <property type="component" value="Unassembled WGS sequence"/>
</dbReference>
<dbReference type="Pfam" id="PF02557">
    <property type="entry name" value="VanY"/>
    <property type="match status" value="1"/>
</dbReference>
<feature type="domain" description="D-alanyl-D-alanine carboxypeptidase-like core" evidence="1">
    <location>
        <begin position="59"/>
        <end position="184"/>
    </location>
</feature>
<dbReference type="SUPFAM" id="SSF55166">
    <property type="entry name" value="Hedgehog/DD-peptidase"/>
    <property type="match status" value="1"/>
</dbReference>
<dbReference type="GO" id="GO:0006508">
    <property type="term" value="P:proteolysis"/>
    <property type="evidence" value="ECO:0007669"/>
    <property type="project" value="InterPro"/>
</dbReference>
<dbReference type="PANTHER" id="PTHR34385">
    <property type="entry name" value="D-ALANYL-D-ALANINE CARBOXYPEPTIDASE"/>
    <property type="match status" value="1"/>
</dbReference>
<dbReference type="EMBL" id="DF970207">
    <property type="protein sequence ID" value="GAP66451.1"/>
    <property type="molecule type" value="Genomic_DNA"/>
</dbReference>
<dbReference type="InterPro" id="IPR052179">
    <property type="entry name" value="DD-CPase-like"/>
</dbReference>
<evidence type="ECO:0000259" key="1">
    <source>
        <dbReference type="Pfam" id="PF02557"/>
    </source>
</evidence>
<dbReference type="InterPro" id="IPR003709">
    <property type="entry name" value="VanY-like_core_dom"/>
</dbReference>
<name>A0A0K8QP01_9GAMM</name>
<keyword evidence="3" id="KW-0645">Protease</keyword>
<dbReference type="GO" id="GO:0004180">
    <property type="term" value="F:carboxypeptidase activity"/>
    <property type="evidence" value="ECO:0007669"/>
    <property type="project" value="UniProtKB-KW"/>
</dbReference>
<evidence type="ECO:0000313" key="2">
    <source>
        <dbReference type="EMBL" id="GAN44600.1"/>
    </source>
</evidence>
<dbReference type="PANTHER" id="PTHR34385:SF1">
    <property type="entry name" value="PEPTIDOGLYCAN L-ALANYL-D-GLUTAMATE ENDOPEPTIDASE CWLK"/>
    <property type="match status" value="1"/>
</dbReference>
<dbReference type="EMBL" id="DF952378">
    <property type="protein sequence ID" value="GAN44600.1"/>
    <property type="molecule type" value="Genomic_DNA"/>
</dbReference>
<dbReference type="RefSeq" id="WP_062537047.1">
    <property type="nucleotide sequence ID" value="NZ_DF970207.1"/>
</dbReference>
<gene>
    <name evidence="2" type="ORF">MBSD_1135</name>
    <name evidence="3" type="ORF">MBSD_n1759</name>
</gene>
<reference evidence="3" key="2">
    <citation type="submission" date="2015-08" db="EMBL/GenBank/DDBJ databases">
        <title>Complete DNA Sequence of Pseudomonas syringae pv. actinidiae, the Causal Agent of Kiwifruit Canker Disease.</title>
        <authorList>
            <person name="Rikkerink E.H.A."/>
            <person name="Fineran P.C."/>
        </authorList>
    </citation>
    <scope>NUCLEOTIDE SEQUENCE</scope>
    <source>
        <strain evidence="3">SkMP5</strain>
    </source>
</reference>
<organism evidence="3">
    <name type="scientific">Mizugakiibacter sediminis</name>
    <dbReference type="NCBI Taxonomy" id="1475481"/>
    <lineage>
        <taxon>Bacteria</taxon>
        <taxon>Pseudomonadati</taxon>
        <taxon>Pseudomonadota</taxon>
        <taxon>Gammaproteobacteria</taxon>
        <taxon>Lysobacterales</taxon>
        <taxon>Rhodanobacteraceae</taxon>
        <taxon>Mizugakiibacter</taxon>
    </lineage>
</organism>
<keyword evidence="3" id="KW-0378">Hydrolase</keyword>